<proteinExistence type="predicted"/>
<feature type="non-terminal residue" evidence="1">
    <location>
        <position position="1"/>
    </location>
</feature>
<gene>
    <name evidence="1" type="ORF">OBE_03237</name>
</gene>
<dbReference type="InterPro" id="IPR029063">
    <property type="entry name" value="SAM-dependent_MTases_sf"/>
</dbReference>
<comment type="caution">
    <text evidence="1">The sequence shown here is derived from an EMBL/GenBank/DDBJ whole genome shotgun (WGS) entry which is preliminary data.</text>
</comment>
<evidence type="ECO:0008006" key="2">
    <source>
        <dbReference type="Google" id="ProtNLM"/>
    </source>
</evidence>
<protein>
    <recommendedName>
        <fullName evidence="2">Protein-(Glutamine-N5) methyltransferase, release factor-specific</fullName>
    </recommendedName>
</protein>
<organism evidence="1">
    <name type="scientific">human gut metagenome</name>
    <dbReference type="NCBI Taxonomy" id="408170"/>
    <lineage>
        <taxon>unclassified sequences</taxon>
        <taxon>metagenomes</taxon>
        <taxon>organismal metagenomes</taxon>
    </lineage>
</organism>
<accession>K1U048</accession>
<dbReference type="AlphaFoldDB" id="K1U048"/>
<sequence>NGIIFFEIGYDQGQTVPAILEENGYKDIKVYKDLSGNDRVVTAGKE</sequence>
<name>K1U048_9ZZZZ</name>
<dbReference type="EMBL" id="AJWZ01002149">
    <property type="protein sequence ID" value="EKC71750.1"/>
    <property type="molecule type" value="Genomic_DNA"/>
</dbReference>
<dbReference type="Gene3D" id="3.40.50.150">
    <property type="entry name" value="Vaccinia Virus protein VP39"/>
    <property type="match status" value="1"/>
</dbReference>
<reference evidence="1" key="1">
    <citation type="journal article" date="2013" name="Environ. Microbiol.">
        <title>Microbiota from the distal guts of lean and obese adolescents exhibit partial functional redundancy besides clear differences in community structure.</title>
        <authorList>
            <person name="Ferrer M."/>
            <person name="Ruiz A."/>
            <person name="Lanza F."/>
            <person name="Haange S.B."/>
            <person name="Oberbach A."/>
            <person name="Till H."/>
            <person name="Bargiela R."/>
            <person name="Campoy C."/>
            <person name="Segura M.T."/>
            <person name="Richter M."/>
            <person name="von Bergen M."/>
            <person name="Seifert J."/>
            <person name="Suarez A."/>
        </authorList>
    </citation>
    <scope>NUCLEOTIDE SEQUENCE</scope>
</reference>
<evidence type="ECO:0000313" key="1">
    <source>
        <dbReference type="EMBL" id="EKC71750.1"/>
    </source>
</evidence>